<dbReference type="InterPro" id="IPR002921">
    <property type="entry name" value="Fungal_lipase-type"/>
</dbReference>
<keyword evidence="1" id="KW-0812">Transmembrane</keyword>
<evidence type="ECO:0000313" key="3">
    <source>
        <dbReference type="EMBL" id="EYB84289.1"/>
    </source>
</evidence>
<dbReference type="EMBL" id="JARK01001656">
    <property type="protein sequence ID" value="EYB84289.1"/>
    <property type="molecule type" value="Genomic_DNA"/>
</dbReference>
<protein>
    <recommendedName>
        <fullName evidence="2">Fungal lipase-type domain-containing protein</fullName>
    </recommendedName>
</protein>
<comment type="caution">
    <text evidence="3">The sequence shown here is derived from an EMBL/GenBank/DDBJ whole genome shotgun (WGS) entry which is preliminary data.</text>
</comment>
<organism evidence="3 4">
    <name type="scientific">Ancylostoma ceylanicum</name>
    <dbReference type="NCBI Taxonomy" id="53326"/>
    <lineage>
        <taxon>Eukaryota</taxon>
        <taxon>Metazoa</taxon>
        <taxon>Ecdysozoa</taxon>
        <taxon>Nematoda</taxon>
        <taxon>Chromadorea</taxon>
        <taxon>Rhabditida</taxon>
        <taxon>Rhabditina</taxon>
        <taxon>Rhabditomorpha</taxon>
        <taxon>Strongyloidea</taxon>
        <taxon>Ancylostomatidae</taxon>
        <taxon>Ancylostomatinae</taxon>
        <taxon>Ancylostoma</taxon>
    </lineage>
</organism>
<sequence length="500" mass="56565">MGCQIDSRNCLLLTAILGSVSFGIIHKEKNSTPLGIETLQDSSRLLRYVAKLPESITELKVFKIVPVFTAYSIVVGAVLLIHDDYGIDRMKCTVAAEEGSTHINTSLLAQDSFGRRTPIFNEDLISSGATVFHLHVKIEFVMMFTHTTVQFHGSSFKDSKGVPFRMISLVVALIFMLDSASGNTSEEEERLDFYEYSDHFARKMMLTISAAAYSDDPQQCLSHILGRVTGTYQYSYPCQDSECSVFVAKLEDYRAIAIGFRGTQKPGQLIQQTVDAVLAPWEYWKHGGRVSRYIKFVYIKLWAHMEHKFKEFLREHPDWDIWISGHSLGGALATLAASNIVESRIAEDPDKVKLVTLGQPRVGDKDFAEALDDQVEYSYRIVHWMDVVPSLPKTGYWHQGEEIFYKAGMEPHESSSCGRGDSVYCSAQYLPTSINDHKTYFGKHVSDYGKGAIVSNEKHYSIALRCDRLLATLSIERRVAFRKPRHSAMSTLWDKLNKYR</sequence>
<keyword evidence="1" id="KW-0472">Membrane</keyword>
<evidence type="ECO:0000259" key="2">
    <source>
        <dbReference type="Pfam" id="PF01764"/>
    </source>
</evidence>
<keyword evidence="4" id="KW-1185">Reference proteome</keyword>
<feature type="domain" description="Fungal lipase-type" evidence="2">
    <location>
        <begin position="258"/>
        <end position="393"/>
    </location>
</feature>
<evidence type="ECO:0000256" key="1">
    <source>
        <dbReference type="SAM" id="Phobius"/>
    </source>
</evidence>
<name>A0A016S211_9BILA</name>
<accession>A0A016S211</accession>
<feature type="transmembrane region" description="Helical" evidence="1">
    <location>
        <begin position="61"/>
        <end position="81"/>
    </location>
</feature>
<dbReference type="SUPFAM" id="SSF53474">
    <property type="entry name" value="alpha/beta-Hydrolases"/>
    <property type="match status" value="1"/>
</dbReference>
<dbReference type="OrthoDB" id="438440at2759"/>
<dbReference type="Proteomes" id="UP000024635">
    <property type="component" value="Unassembled WGS sequence"/>
</dbReference>
<dbReference type="GO" id="GO:0006629">
    <property type="term" value="P:lipid metabolic process"/>
    <property type="evidence" value="ECO:0007669"/>
    <property type="project" value="InterPro"/>
</dbReference>
<evidence type="ECO:0000313" key="4">
    <source>
        <dbReference type="Proteomes" id="UP000024635"/>
    </source>
</evidence>
<dbReference type="CDD" id="cd00519">
    <property type="entry name" value="Lipase_3"/>
    <property type="match status" value="1"/>
</dbReference>
<dbReference type="Pfam" id="PF01764">
    <property type="entry name" value="Lipase_3"/>
    <property type="match status" value="1"/>
</dbReference>
<gene>
    <name evidence="3" type="primary">Acey_s0320.g2405</name>
    <name evidence="3" type="ORF">Y032_0320g2405</name>
</gene>
<dbReference type="InterPro" id="IPR029058">
    <property type="entry name" value="AB_hydrolase_fold"/>
</dbReference>
<reference evidence="4" key="1">
    <citation type="journal article" date="2015" name="Nat. Genet.">
        <title>The genome and transcriptome of the zoonotic hookworm Ancylostoma ceylanicum identify infection-specific gene families.</title>
        <authorList>
            <person name="Schwarz E.M."/>
            <person name="Hu Y."/>
            <person name="Antoshechkin I."/>
            <person name="Miller M.M."/>
            <person name="Sternberg P.W."/>
            <person name="Aroian R.V."/>
        </authorList>
    </citation>
    <scope>NUCLEOTIDE SEQUENCE</scope>
    <source>
        <strain evidence="4">HY135</strain>
    </source>
</reference>
<dbReference type="AlphaFoldDB" id="A0A016S211"/>
<dbReference type="PANTHER" id="PTHR45908">
    <property type="entry name" value="PROTEIN CBG11750-RELATED"/>
    <property type="match status" value="1"/>
</dbReference>
<dbReference type="Gene3D" id="3.40.50.1820">
    <property type="entry name" value="alpha/beta hydrolase"/>
    <property type="match status" value="1"/>
</dbReference>
<keyword evidence="1" id="KW-1133">Transmembrane helix</keyword>
<proteinExistence type="predicted"/>